<dbReference type="RefSeq" id="WP_320507249.1">
    <property type="nucleotide sequence ID" value="NZ_JAXCLW010000001.1"/>
</dbReference>
<keyword evidence="1" id="KW-0456">Lyase</keyword>
<evidence type="ECO:0000313" key="4">
    <source>
        <dbReference type="Proteomes" id="UP001279642"/>
    </source>
</evidence>
<dbReference type="Proteomes" id="UP001279642">
    <property type="component" value="Unassembled WGS sequence"/>
</dbReference>
<dbReference type="Pfam" id="PF01989">
    <property type="entry name" value="AcnX_swivel_put"/>
    <property type="match status" value="1"/>
</dbReference>
<organism evidence="3 4">
    <name type="scientific">Dongia soli</name>
    <dbReference type="NCBI Taxonomy" id="600628"/>
    <lineage>
        <taxon>Bacteria</taxon>
        <taxon>Pseudomonadati</taxon>
        <taxon>Pseudomonadota</taxon>
        <taxon>Alphaproteobacteria</taxon>
        <taxon>Rhodospirillales</taxon>
        <taxon>Dongiaceae</taxon>
        <taxon>Dongia</taxon>
    </lineage>
</organism>
<dbReference type="InterPro" id="IPR002840">
    <property type="entry name" value="PMDh-S-like_dom"/>
</dbReference>
<dbReference type="SUPFAM" id="SSF52016">
    <property type="entry name" value="LeuD/IlvD-like"/>
    <property type="match status" value="1"/>
</dbReference>
<dbReference type="PANTHER" id="PTHR36577:SF3">
    <property type="entry name" value="DUF521 DOMAIN PROTEIN (AFU_ORTHOLOGUE AFUA_6G00490)"/>
    <property type="match status" value="1"/>
</dbReference>
<dbReference type="EMBL" id="JAXCLW010000001">
    <property type="protein sequence ID" value="MDY0882223.1"/>
    <property type="molecule type" value="Genomic_DNA"/>
</dbReference>
<evidence type="ECO:0000313" key="3">
    <source>
        <dbReference type="EMBL" id="MDY0882223.1"/>
    </source>
</evidence>
<evidence type="ECO:0000256" key="1">
    <source>
        <dbReference type="ARBA" id="ARBA00023239"/>
    </source>
</evidence>
<comment type="caution">
    <text evidence="3">The sequence shown here is derived from an EMBL/GenBank/DDBJ whole genome shotgun (WGS) entry which is preliminary data.</text>
</comment>
<reference evidence="3 4" key="1">
    <citation type="journal article" date="2016" name="Antonie Van Leeuwenhoek">
        <title>Dongia soli sp. nov., isolated from soil from Dokdo, Korea.</title>
        <authorList>
            <person name="Kim D.U."/>
            <person name="Lee H."/>
            <person name="Kim H."/>
            <person name="Kim S.G."/>
            <person name="Ka J.O."/>
        </authorList>
    </citation>
    <scope>NUCLEOTIDE SEQUENCE [LARGE SCALE GENOMIC DNA]</scope>
    <source>
        <strain evidence="3 4">D78</strain>
    </source>
</reference>
<proteinExistence type="predicted"/>
<keyword evidence="4" id="KW-1185">Reference proteome</keyword>
<accession>A0ABU5E7F9</accession>
<dbReference type="Gene3D" id="3.50.30.10">
    <property type="entry name" value="Phosphohistidine domain"/>
    <property type="match status" value="1"/>
</dbReference>
<sequence length="141" mass="14498">MKRPAKVYFAGEAEAAMIVLSVPLSFWGGIDAATGKIIDHSHPDLGRFIAGSILVMPSGRGSSSSSSVLAETIRRGTGPRGIVLAHPDPILTVGAIVAQALYDLRCPIVTCPIGGLHSGDILRISALAPEGAEISLINSAS</sequence>
<feature type="domain" description="Phosphomevalonate dehydratase small subunit-like" evidence="2">
    <location>
        <begin position="24"/>
        <end position="99"/>
    </location>
</feature>
<gene>
    <name evidence="3" type="ORF">SMD27_05170</name>
</gene>
<protein>
    <submittedName>
        <fullName evidence="3">DUF126 domain-containing protein</fullName>
    </submittedName>
</protein>
<dbReference type="PANTHER" id="PTHR36577">
    <property type="entry name" value="DUF521 DOMAIN PROTEIN (AFU_ORTHOLOGUE AFUA_6G00490)"/>
    <property type="match status" value="1"/>
</dbReference>
<name>A0ABU5E7F9_9PROT</name>
<evidence type="ECO:0000259" key="2">
    <source>
        <dbReference type="Pfam" id="PF01989"/>
    </source>
</evidence>